<proteinExistence type="predicted"/>
<name>A0A1N6RCA0_9SPIO</name>
<dbReference type="EMBL" id="FTMS01000006">
    <property type="protein sequence ID" value="SIQ26302.1"/>
    <property type="molecule type" value="Genomic_DNA"/>
</dbReference>
<sequence length="597" mass="67959">MTALPYDQTETLVQSLKSIEKDTEKVFLELSRALPALVQEMQQSLTRSDDAIRTMADTQGATAPGSSGSSTLLAETNRAVRDWESRFQALSERETALFDQLRSAVTSLETISSSIDQIKLDSEDMEIVSLNAMTVALKAGNAGRAFSYITEELKRLSNKTIALSDTVSKAGKDLISSFSGFENELEETRSAQESFFVSFQTRMTQSFEDFERAVESLITGSQELRDKSRDLKQPINRMMEAIQLQDLIRQSIDHIIMALEVIKPEETLEGRSELLDELAFLRQIPPLAESLIEDVARQIDESLGTFMTLTVDAEERLEELDRERKEFVRGTVVLPNKEEISFDALMTEISGILEELVSDLNTNLRRKAHLLSQSEMITGNVEELQNTFRTFHTLVNRFRSIDIAARIEVAKQSVLRAMGTSTEHMTKLTQKIGNDVESSLTVTQEFIESTATVMDNYRTLYQEEARFADTFQQDMKDHYRHLEASREQVNKIISGFSLFTERFFAVFRQSKENGKKLQNTSSEIRRLKEQLAAMRHTIETRYQEVLKEENLEDWTIEDTRLREIIERFTIFTHKQQAGELAGFTVEDGVASGDVTLF</sequence>
<evidence type="ECO:0000256" key="1">
    <source>
        <dbReference type="PROSITE-ProRule" id="PRU00284"/>
    </source>
</evidence>
<feature type="domain" description="Methyl-accepting transducer" evidence="2">
    <location>
        <begin position="38"/>
        <end position="260"/>
    </location>
</feature>
<dbReference type="Proteomes" id="UP000186400">
    <property type="component" value="Unassembled WGS sequence"/>
</dbReference>
<dbReference type="GO" id="GO:0016020">
    <property type="term" value="C:membrane"/>
    <property type="evidence" value="ECO:0007669"/>
    <property type="project" value="InterPro"/>
</dbReference>
<organism evidence="3 4">
    <name type="scientific">Alkalispirochaeta americana</name>
    <dbReference type="NCBI Taxonomy" id="159291"/>
    <lineage>
        <taxon>Bacteria</taxon>
        <taxon>Pseudomonadati</taxon>
        <taxon>Spirochaetota</taxon>
        <taxon>Spirochaetia</taxon>
        <taxon>Spirochaetales</taxon>
        <taxon>Spirochaetaceae</taxon>
        <taxon>Alkalispirochaeta</taxon>
    </lineage>
</organism>
<keyword evidence="1" id="KW-0807">Transducer</keyword>
<dbReference type="GO" id="GO:0007165">
    <property type="term" value="P:signal transduction"/>
    <property type="evidence" value="ECO:0007669"/>
    <property type="project" value="UniProtKB-KW"/>
</dbReference>
<dbReference type="InterPro" id="IPR004089">
    <property type="entry name" value="MCPsignal_dom"/>
</dbReference>
<dbReference type="AlphaFoldDB" id="A0A1N6RCA0"/>
<dbReference type="PROSITE" id="PS50111">
    <property type="entry name" value="CHEMOTAXIS_TRANSDUC_2"/>
    <property type="match status" value="1"/>
</dbReference>
<keyword evidence="4" id="KW-1185">Reference proteome</keyword>
<evidence type="ECO:0000313" key="4">
    <source>
        <dbReference type="Proteomes" id="UP000186400"/>
    </source>
</evidence>
<dbReference type="SUPFAM" id="SSF58104">
    <property type="entry name" value="Methyl-accepting chemotaxis protein (MCP) signaling domain"/>
    <property type="match status" value="1"/>
</dbReference>
<evidence type="ECO:0000259" key="2">
    <source>
        <dbReference type="PROSITE" id="PS50111"/>
    </source>
</evidence>
<dbReference type="STRING" id="159291.SAMN05920897_10643"/>
<gene>
    <name evidence="3" type="ORF">SAMN05920897_10643</name>
</gene>
<evidence type="ECO:0000313" key="3">
    <source>
        <dbReference type="EMBL" id="SIQ26302.1"/>
    </source>
</evidence>
<accession>A0A1N6RCA0</accession>
<protein>
    <recommendedName>
        <fullName evidence="2">Methyl-accepting transducer domain-containing protein</fullName>
    </recommendedName>
</protein>
<dbReference type="Gene3D" id="1.10.287.950">
    <property type="entry name" value="Methyl-accepting chemotaxis protein"/>
    <property type="match status" value="1"/>
</dbReference>
<reference evidence="3 4" key="1">
    <citation type="submission" date="2017-01" db="EMBL/GenBank/DDBJ databases">
        <authorList>
            <person name="Mah S.A."/>
            <person name="Swanson W.J."/>
            <person name="Moy G.W."/>
            <person name="Vacquier V.D."/>
        </authorList>
    </citation>
    <scope>NUCLEOTIDE SEQUENCE [LARGE SCALE GENOMIC DNA]</scope>
    <source>
        <strain evidence="3 4">ASpG1</strain>
    </source>
</reference>